<dbReference type="SUPFAM" id="SSF56281">
    <property type="entry name" value="Metallo-hydrolase/oxidoreductase"/>
    <property type="match status" value="1"/>
</dbReference>
<gene>
    <name evidence="8" type="ORF">C8A05DRAFT_14438</name>
</gene>
<accession>A0AAN6MMF6</accession>
<keyword evidence="5" id="KW-0378">Hydrolase</keyword>
<evidence type="ECO:0000256" key="3">
    <source>
        <dbReference type="ARBA" id="ARBA00007749"/>
    </source>
</evidence>
<evidence type="ECO:0000313" key="9">
    <source>
        <dbReference type="Proteomes" id="UP001303889"/>
    </source>
</evidence>
<dbReference type="GO" id="GO:0046872">
    <property type="term" value="F:metal ion binding"/>
    <property type="evidence" value="ECO:0007669"/>
    <property type="project" value="UniProtKB-KW"/>
</dbReference>
<dbReference type="InterPro" id="IPR036866">
    <property type="entry name" value="RibonucZ/Hydroxyglut_hydro"/>
</dbReference>
<feature type="domain" description="Metallo-beta-lactamase" evidence="7">
    <location>
        <begin position="57"/>
        <end position="211"/>
    </location>
</feature>
<evidence type="ECO:0000256" key="4">
    <source>
        <dbReference type="ARBA" id="ARBA00022723"/>
    </source>
</evidence>
<evidence type="ECO:0000256" key="2">
    <source>
        <dbReference type="ARBA" id="ARBA00005179"/>
    </source>
</evidence>
<dbReference type="PANTHER" id="PTHR23131">
    <property type="entry name" value="ENDORIBONUCLEASE LACTB2"/>
    <property type="match status" value="1"/>
</dbReference>
<keyword evidence="4" id="KW-0479">Metal-binding</keyword>
<dbReference type="Proteomes" id="UP001303889">
    <property type="component" value="Unassembled WGS sequence"/>
</dbReference>
<dbReference type="InterPro" id="IPR001279">
    <property type="entry name" value="Metallo-B-lactamas"/>
</dbReference>
<dbReference type="SMART" id="SM00849">
    <property type="entry name" value="Lactamase_B"/>
    <property type="match status" value="1"/>
</dbReference>
<dbReference type="GO" id="GO:0016787">
    <property type="term" value="F:hydrolase activity"/>
    <property type="evidence" value="ECO:0007669"/>
    <property type="project" value="UniProtKB-KW"/>
</dbReference>
<comment type="pathway">
    <text evidence="2">Secondary metabolite biosynthesis.</text>
</comment>
<comment type="cofactor">
    <cofactor evidence="1">
        <name>Zn(2+)</name>
        <dbReference type="ChEBI" id="CHEBI:29105"/>
    </cofactor>
</comment>
<dbReference type="Pfam" id="PF00753">
    <property type="entry name" value="Lactamase_B"/>
    <property type="match status" value="2"/>
</dbReference>
<evidence type="ECO:0000313" key="8">
    <source>
        <dbReference type="EMBL" id="KAK3903616.1"/>
    </source>
</evidence>
<comment type="similarity">
    <text evidence="3">Belongs to the metallo-beta-lactamase superfamily.</text>
</comment>
<reference evidence="8" key="2">
    <citation type="submission" date="2023-05" db="EMBL/GenBank/DDBJ databases">
        <authorList>
            <consortium name="Lawrence Berkeley National Laboratory"/>
            <person name="Steindorff A."/>
            <person name="Hensen N."/>
            <person name="Bonometti L."/>
            <person name="Westerberg I."/>
            <person name="Brannstrom I.O."/>
            <person name="Guillou S."/>
            <person name="Cros-Aarteil S."/>
            <person name="Calhoun S."/>
            <person name="Haridas S."/>
            <person name="Kuo A."/>
            <person name="Mondo S."/>
            <person name="Pangilinan J."/>
            <person name="Riley R."/>
            <person name="Labutti K."/>
            <person name="Andreopoulos B."/>
            <person name="Lipzen A."/>
            <person name="Chen C."/>
            <person name="Yanf M."/>
            <person name="Daum C."/>
            <person name="Ng V."/>
            <person name="Clum A."/>
            <person name="Ohm R."/>
            <person name="Martin F."/>
            <person name="Silar P."/>
            <person name="Natvig D."/>
            <person name="Lalanne C."/>
            <person name="Gautier V."/>
            <person name="Ament-Velasquez S.L."/>
            <person name="Kruys A."/>
            <person name="Hutchinson M.I."/>
            <person name="Powell A.J."/>
            <person name="Barry K."/>
            <person name="Miller A.N."/>
            <person name="Grigoriev I.V."/>
            <person name="Debuchy R."/>
            <person name="Gladieux P."/>
            <person name="Thoren M.H."/>
            <person name="Johannesson H."/>
        </authorList>
    </citation>
    <scope>NUCLEOTIDE SEQUENCE</scope>
    <source>
        <strain evidence="8">CBS 103.79</strain>
    </source>
</reference>
<organism evidence="8 9">
    <name type="scientific">Staphylotrichum tortipilum</name>
    <dbReference type="NCBI Taxonomy" id="2831512"/>
    <lineage>
        <taxon>Eukaryota</taxon>
        <taxon>Fungi</taxon>
        <taxon>Dikarya</taxon>
        <taxon>Ascomycota</taxon>
        <taxon>Pezizomycotina</taxon>
        <taxon>Sordariomycetes</taxon>
        <taxon>Sordariomycetidae</taxon>
        <taxon>Sordariales</taxon>
        <taxon>Chaetomiaceae</taxon>
        <taxon>Staphylotrichum</taxon>
    </lineage>
</organism>
<dbReference type="EMBL" id="MU855438">
    <property type="protein sequence ID" value="KAK3903616.1"/>
    <property type="molecule type" value="Genomic_DNA"/>
</dbReference>
<comment type="caution">
    <text evidence="8">The sequence shown here is derived from an EMBL/GenBank/DDBJ whole genome shotgun (WGS) entry which is preliminary data.</text>
</comment>
<evidence type="ECO:0000259" key="7">
    <source>
        <dbReference type="SMART" id="SM00849"/>
    </source>
</evidence>
<dbReference type="InterPro" id="IPR036388">
    <property type="entry name" value="WH-like_DNA-bd_sf"/>
</dbReference>
<keyword evidence="6" id="KW-0862">Zinc</keyword>
<name>A0AAN6MMF6_9PEZI</name>
<protein>
    <submittedName>
        <fullName evidence="8">Beta-lactamase-like protein</fullName>
    </submittedName>
</protein>
<evidence type="ECO:0000256" key="1">
    <source>
        <dbReference type="ARBA" id="ARBA00001947"/>
    </source>
</evidence>
<dbReference type="InterPro" id="IPR050662">
    <property type="entry name" value="Sec-metab_biosynth-thioest"/>
</dbReference>
<reference evidence="8" key="1">
    <citation type="journal article" date="2023" name="Mol. Phylogenet. Evol.">
        <title>Genome-scale phylogeny and comparative genomics of the fungal order Sordariales.</title>
        <authorList>
            <person name="Hensen N."/>
            <person name="Bonometti L."/>
            <person name="Westerberg I."/>
            <person name="Brannstrom I.O."/>
            <person name="Guillou S."/>
            <person name="Cros-Aarteil S."/>
            <person name="Calhoun S."/>
            <person name="Haridas S."/>
            <person name="Kuo A."/>
            <person name="Mondo S."/>
            <person name="Pangilinan J."/>
            <person name="Riley R."/>
            <person name="LaButti K."/>
            <person name="Andreopoulos B."/>
            <person name="Lipzen A."/>
            <person name="Chen C."/>
            <person name="Yan M."/>
            <person name="Daum C."/>
            <person name="Ng V."/>
            <person name="Clum A."/>
            <person name="Steindorff A."/>
            <person name="Ohm R.A."/>
            <person name="Martin F."/>
            <person name="Silar P."/>
            <person name="Natvig D.O."/>
            <person name="Lalanne C."/>
            <person name="Gautier V."/>
            <person name="Ament-Velasquez S.L."/>
            <person name="Kruys A."/>
            <person name="Hutchinson M.I."/>
            <person name="Powell A.J."/>
            <person name="Barry K."/>
            <person name="Miller A.N."/>
            <person name="Grigoriev I.V."/>
            <person name="Debuchy R."/>
            <person name="Gladieux P."/>
            <person name="Hiltunen Thoren M."/>
            <person name="Johannesson H."/>
        </authorList>
    </citation>
    <scope>NUCLEOTIDE SEQUENCE</scope>
    <source>
        <strain evidence="8">CBS 103.79</strain>
    </source>
</reference>
<dbReference type="CDD" id="cd07722">
    <property type="entry name" value="LACTB2-like_MBL-fold"/>
    <property type="match status" value="1"/>
</dbReference>
<dbReference type="GO" id="GO:0044550">
    <property type="term" value="P:secondary metabolite biosynthetic process"/>
    <property type="evidence" value="ECO:0007669"/>
    <property type="project" value="TreeGrafter"/>
</dbReference>
<evidence type="ECO:0000256" key="5">
    <source>
        <dbReference type="ARBA" id="ARBA00022801"/>
    </source>
</evidence>
<dbReference type="AlphaFoldDB" id="A0AAN6MMF6"/>
<proteinExistence type="inferred from homology"/>
<keyword evidence="9" id="KW-1185">Reference proteome</keyword>
<dbReference type="InterPro" id="IPR047921">
    <property type="entry name" value="LACTB2-like_MBL-fold"/>
</dbReference>
<dbReference type="Gene3D" id="3.60.15.10">
    <property type="entry name" value="Ribonuclease Z/Hydroxyacylglutathione hydrolase-like"/>
    <property type="match status" value="1"/>
</dbReference>
<dbReference type="PANTHER" id="PTHR23131:SF2">
    <property type="entry name" value="LACTAMASE-LIKE PROTEIN APTB-RELATED"/>
    <property type="match status" value="1"/>
</dbReference>
<evidence type="ECO:0000256" key="6">
    <source>
        <dbReference type="ARBA" id="ARBA00022833"/>
    </source>
</evidence>
<dbReference type="Gene3D" id="1.10.10.10">
    <property type="entry name" value="Winged helix-like DNA-binding domain superfamily/Winged helix DNA-binding domain"/>
    <property type="match status" value="1"/>
</dbReference>
<sequence>MPSPSTKPQGFYSSAFWADYLAAQQSKLPKLGDVEHCGSSRVVRFLGGNPGHMQLQGTNTYLVGTGRSRILIDTGEGRPSWIMNLTAYLDDHDISISHVLLTHWHGDHTGGLDDLLLHDPDILVHKHQPDSGQHPLRDGQTFAAEGATLRVVLTPGHSTDHACFVLEEDNALFTGDAVLGHGYSVAEDLSGYMESLRLMRRLGCGIGYPGHGDLIRNLPRVLDMYIAQRDARERQVCAALALDQRPSAGRMSGLTVEDVGVRLYGEAARSSDAFDAALRPLLDQVLFMLADHGKVGSRLVDVGQNQTTRQWFVLK</sequence>
<dbReference type="FunFam" id="3.60.15.10:FF:000041">
    <property type="entry name" value="Metallo-beta-lactamase domain protein"/>
    <property type="match status" value="1"/>
</dbReference>